<evidence type="ECO:0000256" key="1">
    <source>
        <dbReference type="ARBA" id="ARBA00023125"/>
    </source>
</evidence>
<dbReference type="SMART" id="SM00448">
    <property type="entry name" value="REC"/>
    <property type="match status" value="1"/>
</dbReference>
<proteinExistence type="predicted"/>
<dbReference type="InterPro" id="IPR011006">
    <property type="entry name" value="CheY-like_superfamily"/>
</dbReference>
<reference evidence="4 5" key="1">
    <citation type="journal article" date="2019" name="Int. J. Syst. Evol. Microbiol.">
        <title>The Global Catalogue of Microorganisms (GCM) 10K type strain sequencing project: providing services to taxonomists for standard genome sequencing and annotation.</title>
        <authorList>
            <consortium name="The Broad Institute Genomics Platform"/>
            <consortium name="The Broad Institute Genome Sequencing Center for Infectious Disease"/>
            <person name="Wu L."/>
            <person name="Ma J."/>
        </authorList>
    </citation>
    <scope>NUCLEOTIDE SEQUENCE [LARGE SCALE GENOMIC DNA]</scope>
    <source>
        <strain evidence="4 5">JCM 14942</strain>
    </source>
</reference>
<evidence type="ECO:0000259" key="3">
    <source>
        <dbReference type="PROSITE" id="PS50110"/>
    </source>
</evidence>
<name>A0ABN2AE81_9ACTN</name>
<comment type="caution">
    <text evidence="4">The sequence shown here is derived from an EMBL/GenBank/DDBJ whole genome shotgun (WGS) entry which is preliminary data.</text>
</comment>
<accession>A0ABN2AE81</accession>
<organism evidence="4 5">
    <name type="scientific">Nocardioides humi</name>
    <dbReference type="NCBI Taxonomy" id="449461"/>
    <lineage>
        <taxon>Bacteria</taxon>
        <taxon>Bacillati</taxon>
        <taxon>Actinomycetota</taxon>
        <taxon>Actinomycetes</taxon>
        <taxon>Propionibacteriales</taxon>
        <taxon>Nocardioidaceae</taxon>
        <taxon>Nocardioides</taxon>
    </lineage>
</organism>
<feature type="modified residue" description="4-aspartylphosphate" evidence="2">
    <location>
        <position position="70"/>
    </location>
</feature>
<dbReference type="SUPFAM" id="SSF46894">
    <property type="entry name" value="C-terminal effector domain of the bipartite response regulators"/>
    <property type="match status" value="1"/>
</dbReference>
<keyword evidence="5" id="KW-1185">Reference proteome</keyword>
<dbReference type="PANTHER" id="PTHR43214">
    <property type="entry name" value="TWO-COMPONENT RESPONSE REGULATOR"/>
    <property type="match status" value="1"/>
</dbReference>
<feature type="domain" description="Response regulatory" evidence="3">
    <location>
        <begin position="15"/>
        <end position="135"/>
    </location>
</feature>
<dbReference type="Gene3D" id="1.10.10.10">
    <property type="entry name" value="Winged helix-like DNA-binding domain superfamily/Winged helix DNA-binding domain"/>
    <property type="match status" value="1"/>
</dbReference>
<evidence type="ECO:0000313" key="5">
    <source>
        <dbReference type="Proteomes" id="UP001500842"/>
    </source>
</evidence>
<dbReference type="EMBL" id="BAAAOR010000015">
    <property type="protein sequence ID" value="GAA1516690.1"/>
    <property type="molecule type" value="Genomic_DNA"/>
</dbReference>
<dbReference type="InterPro" id="IPR039420">
    <property type="entry name" value="WalR-like"/>
</dbReference>
<sequence length="232" mass="25011">MSGGRAGSESENRRRLAVVEDHRLQRMRTVEILSAQPGLRVVHACETLDQLVAWMGAVADAGRPHLLVLDLLVDRGPEADPAVVTRLVEEGVRVLVLSAMGSVPLVRAMLRAGVTGVVGKRDSEEDIVAAVRAGLEGREWITPELAGVMAGDARRPRLSDQEERALVLYASGLTLDAVALDLGVKRDTAKKYLDRVKAKYAGAGRPVHTKIDLNREAIRDGLMAPRVPPTAP</sequence>
<protein>
    <submittedName>
        <fullName evidence="4">Response regulator transcription factor</fullName>
    </submittedName>
</protein>
<dbReference type="PROSITE" id="PS50110">
    <property type="entry name" value="RESPONSE_REGULATORY"/>
    <property type="match status" value="1"/>
</dbReference>
<dbReference type="Gene3D" id="3.40.50.2300">
    <property type="match status" value="1"/>
</dbReference>
<evidence type="ECO:0000256" key="2">
    <source>
        <dbReference type="PROSITE-ProRule" id="PRU00169"/>
    </source>
</evidence>
<dbReference type="RefSeq" id="WP_141004622.1">
    <property type="nucleotide sequence ID" value="NZ_BAAAOR010000015.1"/>
</dbReference>
<dbReference type="SUPFAM" id="SSF52172">
    <property type="entry name" value="CheY-like"/>
    <property type="match status" value="1"/>
</dbReference>
<dbReference type="Pfam" id="PF00072">
    <property type="entry name" value="Response_reg"/>
    <property type="match status" value="1"/>
</dbReference>
<gene>
    <name evidence="4" type="ORF">GCM10009788_21130</name>
</gene>
<evidence type="ECO:0000313" key="4">
    <source>
        <dbReference type="EMBL" id="GAA1516690.1"/>
    </source>
</evidence>
<keyword evidence="1" id="KW-0238">DNA-binding</keyword>
<dbReference type="InterPro" id="IPR001789">
    <property type="entry name" value="Sig_transdc_resp-reg_receiver"/>
</dbReference>
<keyword evidence="2" id="KW-0597">Phosphoprotein</keyword>
<dbReference type="InterPro" id="IPR036388">
    <property type="entry name" value="WH-like_DNA-bd_sf"/>
</dbReference>
<dbReference type="Proteomes" id="UP001500842">
    <property type="component" value="Unassembled WGS sequence"/>
</dbReference>
<dbReference type="PANTHER" id="PTHR43214:SF43">
    <property type="entry name" value="TWO-COMPONENT RESPONSE REGULATOR"/>
    <property type="match status" value="1"/>
</dbReference>
<dbReference type="InterPro" id="IPR016032">
    <property type="entry name" value="Sig_transdc_resp-reg_C-effctor"/>
</dbReference>